<protein>
    <submittedName>
        <fullName evidence="2">Glutamate synthase</fullName>
    </submittedName>
</protein>
<evidence type="ECO:0000313" key="3">
    <source>
        <dbReference type="Proteomes" id="UP000325081"/>
    </source>
</evidence>
<accession>A0A5A7RJH4</accession>
<feature type="compositionally biased region" description="Basic and acidic residues" evidence="1">
    <location>
        <begin position="27"/>
        <end position="52"/>
    </location>
</feature>
<evidence type="ECO:0000313" key="2">
    <source>
        <dbReference type="EMBL" id="GER57314.1"/>
    </source>
</evidence>
<feature type="region of interest" description="Disordered" evidence="1">
    <location>
        <begin position="1"/>
        <end position="52"/>
    </location>
</feature>
<proteinExistence type="predicted"/>
<keyword evidence="3" id="KW-1185">Reference proteome</keyword>
<organism evidence="2 3">
    <name type="scientific">Striga asiatica</name>
    <name type="common">Asiatic witchweed</name>
    <name type="synonym">Buchnera asiatica</name>
    <dbReference type="NCBI Taxonomy" id="4170"/>
    <lineage>
        <taxon>Eukaryota</taxon>
        <taxon>Viridiplantae</taxon>
        <taxon>Streptophyta</taxon>
        <taxon>Embryophyta</taxon>
        <taxon>Tracheophyta</taxon>
        <taxon>Spermatophyta</taxon>
        <taxon>Magnoliopsida</taxon>
        <taxon>eudicotyledons</taxon>
        <taxon>Gunneridae</taxon>
        <taxon>Pentapetalae</taxon>
        <taxon>asterids</taxon>
        <taxon>lamiids</taxon>
        <taxon>Lamiales</taxon>
        <taxon>Orobanchaceae</taxon>
        <taxon>Buchnereae</taxon>
        <taxon>Striga</taxon>
    </lineage>
</organism>
<reference evidence="3" key="1">
    <citation type="journal article" date="2019" name="Curr. Biol.">
        <title>Genome Sequence of Striga asiatica Provides Insight into the Evolution of Plant Parasitism.</title>
        <authorList>
            <person name="Yoshida S."/>
            <person name="Kim S."/>
            <person name="Wafula E.K."/>
            <person name="Tanskanen J."/>
            <person name="Kim Y.M."/>
            <person name="Honaas L."/>
            <person name="Yang Z."/>
            <person name="Spallek T."/>
            <person name="Conn C.E."/>
            <person name="Ichihashi Y."/>
            <person name="Cheong K."/>
            <person name="Cui S."/>
            <person name="Der J.P."/>
            <person name="Gundlach H."/>
            <person name="Jiao Y."/>
            <person name="Hori C."/>
            <person name="Ishida J.K."/>
            <person name="Kasahara H."/>
            <person name="Kiba T."/>
            <person name="Kim M.S."/>
            <person name="Koo N."/>
            <person name="Laohavisit A."/>
            <person name="Lee Y.H."/>
            <person name="Lumba S."/>
            <person name="McCourt P."/>
            <person name="Mortimer J.C."/>
            <person name="Mutuku J.M."/>
            <person name="Nomura T."/>
            <person name="Sasaki-Sekimoto Y."/>
            <person name="Seto Y."/>
            <person name="Wang Y."/>
            <person name="Wakatake T."/>
            <person name="Sakakibara H."/>
            <person name="Demura T."/>
            <person name="Yamaguchi S."/>
            <person name="Yoneyama K."/>
            <person name="Manabe R.I."/>
            <person name="Nelson D.C."/>
            <person name="Schulman A.H."/>
            <person name="Timko M.P."/>
            <person name="dePamphilis C.W."/>
            <person name="Choi D."/>
            <person name="Shirasu K."/>
        </authorList>
    </citation>
    <scope>NUCLEOTIDE SEQUENCE [LARGE SCALE GENOMIC DNA]</scope>
    <source>
        <strain evidence="3">cv. UVA1</strain>
    </source>
</reference>
<sequence length="99" mass="10916">MGRRSDSDEEGVAGREAPVGVGPGEARVVDGGEPRPADGAEADQGPRRQPEEYFAVDVRRESPFKSVFCTNIVVIELILVLSRIKFWVKQGINIFTSYH</sequence>
<dbReference type="Proteomes" id="UP000325081">
    <property type="component" value="Unassembled WGS sequence"/>
</dbReference>
<evidence type="ECO:0000256" key="1">
    <source>
        <dbReference type="SAM" id="MobiDB-lite"/>
    </source>
</evidence>
<name>A0A5A7RJH4_STRAF</name>
<comment type="caution">
    <text evidence="2">The sequence shown here is derived from an EMBL/GenBank/DDBJ whole genome shotgun (WGS) entry which is preliminary data.</text>
</comment>
<dbReference type="AlphaFoldDB" id="A0A5A7RJH4"/>
<dbReference type="EMBL" id="BKCP01013181">
    <property type="protein sequence ID" value="GER57314.1"/>
    <property type="molecule type" value="Genomic_DNA"/>
</dbReference>
<gene>
    <name evidence="2" type="ORF">STAS_35116</name>
</gene>